<dbReference type="Gene3D" id="3.40.50.10330">
    <property type="entry name" value="Probable inorganic polyphosphate/atp-NAD kinase, domain 1"/>
    <property type="match status" value="1"/>
</dbReference>
<accession>A0ABT9HL38</accession>
<dbReference type="InterPro" id="IPR016064">
    <property type="entry name" value="NAD/diacylglycerol_kinase_sf"/>
</dbReference>
<evidence type="ECO:0000313" key="4">
    <source>
        <dbReference type="Proteomes" id="UP001240639"/>
    </source>
</evidence>
<dbReference type="EMBL" id="JAVAIM010000001">
    <property type="protein sequence ID" value="MDP4573864.1"/>
    <property type="molecule type" value="Genomic_DNA"/>
</dbReference>
<feature type="region of interest" description="Disordered" evidence="1">
    <location>
        <begin position="17"/>
        <end position="36"/>
    </location>
</feature>
<keyword evidence="3" id="KW-0418">Kinase</keyword>
<dbReference type="SUPFAM" id="SSF111331">
    <property type="entry name" value="NAD kinase/diacylglycerol kinase-like"/>
    <property type="match status" value="1"/>
</dbReference>
<dbReference type="Proteomes" id="UP001240639">
    <property type="component" value="Unassembled WGS sequence"/>
</dbReference>
<reference evidence="3 4" key="1">
    <citation type="submission" date="2023-08" db="EMBL/GenBank/DDBJ databases">
        <title>genomic of G39.</title>
        <authorList>
            <person name="Wang Y."/>
        </authorList>
    </citation>
    <scope>NUCLEOTIDE SEQUENCE [LARGE SCALE GENOMIC DNA]</scope>
    <source>
        <strain evidence="3 4">G39</strain>
    </source>
</reference>
<dbReference type="PROSITE" id="PS50146">
    <property type="entry name" value="DAGK"/>
    <property type="match status" value="1"/>
</dbReference>
<gene>
    <name evidence="3" type="ORF">Q9K02_01765</name>
</gene>
<dbReference type="RefSeq" id="WP_305931329.1">
    <property type="nucleotide sequence ID" value="NZ_JAVAIM010000001.1"/>
</dbReference>
<sequence length="346" mass="36990">MDHTVYRFDPLAMTAAAEGRPAAPTRGSGASISREPQIGVIYNPRSHRNKGQDLDCTERPGITVAQPDRREDIASALADFAQQGIDYLIINGGDGTVRDVLTMGQSVFGETWPALAILPKGKTNALNVDLGAPAGWNLPDAIDAYATGRRIVRRPLSVKREGADDTPMLGFIFGCGAFTLGVEVGQDAHDLGFFNSLAVGATGSWGVLQALFGSDTNRWRRGTPTKLTYLPSGEPMPRSEHGDPGRRTLVLASTLEKMPLDIKLFAPGGEGIRLAVLDTARRRIMGMAPAILLGWRPEWLAKGGFHQLSAESFAIEVGEPVILDGESFPAGTYVVGQGPDLTFIAP</sequence>
<feature type="domain" description="DAGKc" evidence="2">
    <location>
        <begin position="33"/>
        <end position="162"/>
    </location>
</feature>
<comment type="caution">
    <text evidence="3">The sequence shown here is derived from an EMBL/GenBank/DDBJ whole genome shotgun (WGS) entry which is preliminary data.</text>
</comment>
<feature type="region of interest" description="Disordered" evidence="1">
    <location>
        <begin position="223"/>
        <end position="245"/>
    </location>
</feature>
<dbReference type="InterPro" id="IPR001206">
    <property type="entry name" value="Diacylglycerol_kinase_cat_dom"/>
</dbReference>
<evidence type="ECO:0000256" key="1">
    <source>
        <dbReference type="SAM" id="MobiDB-lite"/>
    </source>
</evidence>
<dbReference type="InterPro" id="IPR017438">
    <property type="entry name" value="ATP-NAD_kinase_N"/>
</dbReference>
<organism evidence="3 4">
    <name type="scientific">Qipengyuania profundimaris</name>
    <dbReference type="NCBI Taxonomy" id="3067652"/>
    <lineage>
        <taxon>Bacteria</taxon>
        <taxon>Pseudomonadati</taxon>
        <taxon>Pseudomonadota</taxon>
        <taxon>Alphaproteobacteria</taxon>
        <taxon>Sphingomonadales</taxon>
        <taxon>Erythrobacteraceae</taxon>
        <taxon>Qipengyuania</taxon>
    </lineage>
</organism>
<proteinExistence type="predicted"/>
<evidence type="ECO:0000259" key="2">
    <source>
        <dbReference type="PROSITE" id="PS50146"/>
    </source>
</evidence>
<dbReference type="GO" id="GO:0016301">
    <property type="term" value="F:kinase activity"/>
    <property type="evidence" value="ECO:0007669"/>
    <property type="project" value="UniProtKB-KW"/>
</dbReference>
<dbReference type="Pfam" id="PF00781">
    <property type="entry name" value="DAGK_cat"/>
    <property type="match status" value="1"/>
</dbReference>
<keyword evidence="4" id="KW-1185">Reference proteome</keyword>
<keyword evidence="3" id="KW-0808">Transferase</keyword>
<protein>
    <submittedName>
        <fullName evidence="3">Acylglycerol kinase family protein</fullName>
    </submittedName>
</protein>
<evidence type="ECO:0000313" key="3">
    <source>
        <dbReference type="EMBL" id="MDP4573864.1"/>
    </source>
</evidence>
<name>A0ABT9HL38_9SPHN</name>